<sequence>MRHNGNVMLKAIFLDMDETLCATSVADKQALATLKHYVQSQFPTVDADIFCQRYIAGIYKQLNDEFPQLVMLLDNELLFRQTLVQTLFSQQQLTISFEQAAAIQASFDDGRMAGFDFFPEVKTMLATLRQYYKLVVITNGPVFSQHPKLIATAMAEHVDYIIVGGEEPAEKPALSIFKKALELVECQPNEVLHMGDSLAADIAGANGAGIVSVWVDTGKESDHEKLSQFPPTYIVTEPRQLLDVITQHFA</sequence>
<dbReference type="InterPro" id="IPR006439">
    <property type="entry name" value="HAD-SF_hydro_IA"/>
</dbReference>
<protein>
    <submittedName>
        <fullName evidence="4">Pyrimidine 5'-nucleotidase YjjG</fullName>
        <ecNumber evidence="4">3.1.3.5</ecNumber>
    </submittedName>
</protein>
<evidence type="ECO:0000256" key="3">
    <source>
        <dbReference type="ARBA" id="ARBA00022842"/>
    </source>
</evidence>
<dbReference type="GO" id="GO:0046380">
    <property type="term" value="P:N-acetylneuraminate biosynthetic process"/>
    <property type="evidence" value="ECO:0007669"/>
    <property type="project" value="TreeGrafter"/>
</dbReference>
<dbReference type="SFLD" id="SFLDG01129">
    <property type="entry name" value="C1.5:_HAD__Beta-PGM__Phosphata"/>
    <property type="match status" value="1"/>
</dbReference>
<gene>
    <name evidence="4" type="primary">yjjG_2</name>
    <name evidence="4" type="ORF">CZ814_01945</name>
</gene>
<dbReference type="GO" id="GO:0008253">
    <property type="term" value="F:5'-nucleotidase activity"/>
    <property type="evidence" value="ECO:0007669"/>
    <property type="project" value="UniProtKB-EC"/>
</dbReference>
<dbReference type="GO" id="GO:0050124">
    <property type="term" value="F:N-acylneuraminate-9-phosphatase activity"/>
    <property type="evidence" value="ECO:0007669"/>
    <property type="project" value="TreeGrafter"/>
</dbReference>
<keyword evidence="3" id="KW-0460">Magnesium</keyword>
<dbReference type="Proteomes" id="UP000191116">
    <property type="component" value="Unassembled WGS sequence"/>
</dbReference>
<accession>A0A1T4T4W0</accession>
<evidence type="ECO:0000313" key="5">
    <source>
        <dbReference type="Proteomes" id="UP000191116"/>
    </source>
</evidence>
<dbReference type="AlphaFoldDB" id="A0A1T4T4W0"/>
<dbReference type="InterPro" id="IPR051400">
    <property type="entry name" value="HAD-like_hydrolase"/>
</dbReference>
<evidence type="ECO:0000313" key="4">
    <source>
        <dbReference type="EMBL" id="SKA35188.1"/>
    </source>
</evidence>
<dbReference type="Gene3D" id="1.20.120.710">
    <property type="entry name" value="Haloacid dehalogenase hydrolase-like domain"/>
    <property type="match status" value="1"/>
</dbReference>
<dbReference type="PANTHER" id="PTHR46470">
    <property type="entry name" value="N-ACYLNEURAMINATE-9-PHOSPHATASE"/>
    <property type="match status" value="1"/>
</dbReference>
<dbReference type="Gene3D" id="3.40.50.1000">
    <property type="entry name" value="HAD superfamily/HAD-like"/>
    <property type="match status" value="1"/>
</dbReference>
<keyword evidence="2 4" id="KW-0378">Hydrolase</keyword>
<dbReference type="PANTHER" id="PTHR46470:SF3">
    <property type="entry name" value="N-ACYLNEURAMINATE-9-PHOSPHATASE"/>
    <property type="match status" value="1"/>
</dbReference>
<dbReference type="NCBIfam" id="TIGR01549">
    <property type="entry name" value="HAD-SF-IA-v1"/>
    <property type="match status" value="1"/>
</dbReference>
<dbReference type="InterPro" id="IPR036412">
    <property type="entry name" value="HAD-like_sf"/>
</dbReference>
<dbReference type="EMBL" id="FUWP01000008">
    <property type="protein sequence ID" value="SKA35188.1"/>
    <property type="molecule type" value="Genomic_DNA"/>
</dbReference>
<dbReference type="EC" id="3.1.3.5" evidence="4"/>
<name>A0A1T4T4W0_9GAMM</name>
<evidence type="ECO:0000256" key="1">
    <source>
        <dbReference type="ARBA" id="ARBA00001946"/>
    </source>
</evidence>
<proteinExistence type="predicted"/>
<reference evidence="4 5" key="1">
    <citation type="submission" date="2017-02" db="EMBL/GenBank/DDBJ databases">
        <authorList>
            <person name="Peterson S.W."/>
        </authorList>
    </citation>
    <scope>NUCLEOTIDE SEQUENCE [LARGE SCALE GENOMIC DNA]</scope>
    <source>
        <strain evidence="4 5">CECT 9189</strain>
    </source>
</reference>
<dbReference type="SFLD" id="SFLDS00003">
    <property type="entry name" value="Haloacid_Dehalogenase"/>
    <property type="match status" value="1"/>
</dbReference>
<organism evidence="4 5">
    <name type="scientific">Photobacterium toruni</name>
    <dbReference type="NCBI Taxonomy" id="1935446"/>
    <lineage>
        <taxon>Bacteria</taxon>
        <taxon>Pseudomonadati</taxon>
        <taxon>Pseudomonadota</taxon>
        <taxon>Gammaproteobacteria</taxon>
        <taxon>Vibrionales</taxon>
        <taxon>Vibrionaceae</taxon>
        <taxon>Photobacterium</taxon>
    </lineage>
</organism>
<dbReference type="Pfam" id="PF00702">
    <property type="entry name" value="Hydrolase"/>
    <property type="match status" value="1"/>
</dbReference>
<dbReference type="InterPro" id="IPR023214">
    <property type="entry name" value="HAD_sf"/>
</dbReference>
<dbReference type="SUPFAM" id="SSF56784">
    <property type="entry name" value="HAD-like"/>
    <property type="match status" value="1"/>
</dbReference>
<comment type="cofactor">
    <cofactor evidence="1">
        <name>Mg(2+)</name>
        <dbReference type="ChEBI" id="CHEBI:18420"/>
    </cofactor>
</comment>
<evidence type="ECO:0000256" key="2">
    <source>
        <dbReference type="ARBA" id="ARBA00022801"/>
    </source>
</evidence>